<dbReference type="GO" id="GO:0000139">
    <property type="term" value="C:Golgi membrane"/>
    <property type="evidence" value="ECO:0007669"/>
    <property type="project" value="UniProtKB-SubCell"/>
</dbReference>
<reference evidence="16" key="1">
    <citation type="submission" date="2025-08" db="UniProtKB">
        <authorList>
            <consortium name="RefSeq"/>
        </authorList>
    </citation>
    <scope>IDENTIFICATION</scope>
</reference>
<dbReference type="GO" id="GO:0006491">
    <property type="term" value="P:N-glycan processing"/>
    <property type="evidence" value="ECO:0007669"/>
    <property type="project" value="TreeGrafter"/>
</dbReference>
<evidence type="ECO:0000313" key="15">
    <source>
        <dbReference type="Proteomes" id="UP000694845"/>
    </source>
</evidence>
<comment type="subcellular location">
    <subcellularLocation>
        <location evidence="1">Golgi apparatus membrane</location>
        <topology evidence="1">Single-pass type II membrane protein</topology>
    </subcellularLocation>
</comment>
<dbReference type="PIRSF" id="PIRSF005557">
    <property type="entry name" value="Sialyl_trans"/>
    <property type="match status" value="1"/>
</dbReference>
<dbReference type="Pfam" id="PF00777">
    <property type="entry name" value="Glyco_transf_29"/>
    <property type="match status" value="1"/>
</dbReference>
<evidence type="ECO:0000256" key="6">
    <source>
        <dbReference type="ARBA" id="ARBA00022968"/>
    </source>
</evidence>
<sequence length="454" mass="51663">MADKSSSFRPYPARAYGQRRHSERNRHVSASSTKFVTCGNISRWVVLRCKRTLLYRAVFLVCVLPMIAIIAVLRPTVYTTQVEQEKISFNSQVKESTSNSSSRSFQSGADLHLNKSSVNVIQQTKVSPSFNSVFSKKYAIHYPENNTEFFIFLRNIMNRSWEYNQNHTEEFRKDLQAALGNKGKLDKFILTKQNTKVGQRVSFLSNGGSMKISKPFWQSLASDTLYRPGLFKRCSVVGSSGILNGSGCGGTIDKGDFIFRFNLADVQNYTEDVGRKTNFTTLNPSFIYEKLNSLTKRADQAKFTGILKQFEGSHLWLPLFAFRWKYRILVKAANFAQTSKHVQPIYGHPEHYSTVASLWQETLNGTYRTSTGLHVISSIIDLCDRIDIYGFWPFPTFLDGNAVAYHYHNKVNGTAGAHSFVKEFKALVLLHERGIIRLHLGSCSHKNPSWEKRP</sequence>
<name>A0A8B7YUG9_ACAPL</name>
<accession>A0A8B7YUG9</accession>
<feature type="region of interest" description="Disordered" evidence="13">
    <location>
        <begin position="1"/>
        <end position="28"/>
    </location>
</feature>
<evidence type="ECO:0000256" key="9">
    <source>
        <dbReference type="ARBA" id="ARBA00023136"/>
    </source>
</evidence>
<dbReference type="RefSeq" id="XP_022096949.1">
    <property type="nucleotide sequence ID" value="XM_022241257.1"/>
</dbReference>
<organism evidence="15 16">
    <name type="scientific">Acanthaster planci</name>
    <name type="common">Crown-of-thorns starfish</name>
    <dbReference type="NCBI Taxonomy" id="133434"/>
    <lineage>
        <taxon>Eukaryota</taxon>
        <taxon>Metazoa</taxon>
        <taxon>Echinodermata</taxon>
        <taxon>Eleutherozoa</taxon>
        <taxon>Asterozoa</taxon>
        <taxon>Asteroidea</taxon>
        <taxon>Valvatacea</taxon>
        <taxon>Valvatida</taxon>
        <taxon>Acanthasteridae</taxon>
        <taxon>Acanthaster</taxon>
    </lineage>
</organism>
<keyword evidence="3" id="KW-0328">Glycosyltransferase</keyword>
<gene>
    <name evidence="16" type="primary">LOC110982670</name>
</gene>
<proteinExistence type="inferred from homology"/>
<evidence type="ECO:0000256" key="5">
    <source>
        <dbReference type="ARBA" id="ARBA00022692"/>
    </source>
</evidence>
<keyword evidence="15" id="KW-1185">Reference proteome</keyword>
<dbReference type="Gene3D" id="3.90.1480.20">
    <property type="entry name" value="Glycosyl transferase family 29"/>
    <property type="match status" value="1"/>
</dbReference>
<keyword evidence="4" id="KW-0808">Transferase</keyword>
<dbReference type="GO" id="GO:0009311">
    <property type="term" value="P:oligosaccharide metabolic process"/>
    <property type="evidence" value="ECO:0007669"/>
    <property type="project" value="TreeGrafter"/>
</dbReference>
<evidence type="ECO:0000256" key="14">
    <source>
        <dbReference type="SAM" id="Phobius"/>
    </source>
</evidence>
<evidence type="ECO:0000256" key="8">
    <source>
        <dbReference type="ARBA" id="ARBA00023034"/>
    </source>
</evidence>
<keyword evidence="9 14" id="KW-0472">Membrane</keyword>
<keyword evidence="6" id="KW-0735">Signal-anchor</keyword>
<evidence type="ECO:0000256" key="3">
    <source>
        <dbReference type="ARBA" id="ARBA00022676"/>
    </source>
</evidence>
<dbReference type="Proteomes" id="UP000694845">
    <property type="component" value="Unplaced"/>
</dbReference>
<dbReference type="InterPro" id="IPR038578">
    <property type="entry name" value="GT29-like_sf"/>
</dbReference>
<evidence type="ECO:0000256" key="7">
    <source>
        <dbReference type="ARBA" id="ARBA00022989"/>
    </source>
</evidence>
<dbReference type="OrthoDB" id="10264956at2759"/>
<feature type="transmembrane region" description="Helical" evidence="14">
    <location>
        <begin position="53"/>
        <end position="73"/>
    </location>
</feature>
<evidence type="ECO:0000256" key="10">
    <source>
        <dbReference type="ARBA" id="ARBA00023157"/>
    </source>
</evidence>
<keyword evidence="5 14" id="KW-0812">Transmembrane</keyword>
<evidence type="ECO:0000256" key="12">
    <source>
        <dbReference type="PIRSR" id="PIRSR005557-2"/>
    </source>
</evidence>
<dbReference type="InterPro" id="IPR012163">
    <property type="entry name" value="Sialyl_trans"/>
</dbReference>
<keyword evidence="10" id="KW-1015">Disulfide bond</keyword>
<evidence type="ECO:0000256" key="13">
    <source>
        <dbReference type="SAM" id="MobiDB-lite"/>
    </source>
</evidence>
<evidence type="ECO:0000313" key="16">
    <source>
        <dbReference type="RefSeq" id="XP_022096949.1"/>
    </source>
</evidence>
<evidence type="ECO:0000256" key="4">
    <source>
        <dbReference type="ARBA" id="ARBA00022679"/>
    </source>
</evidence>
<dbReference type="GO" id="GO:0003828">
    <property type="term" value="F:alpha-N-acetylneuraminate alpha-2,8-sialyltransferase activity"/>
    <property type="evidence" value="ECO:0007669"/>
    <property type="project" value="TreeGrafter"/>
</dbReference>
<dbReference type="CDD" id="cd23963">
    <property type="entry name" value="GT29_ST8SIA"/>
    <property type="match status" value="1"/>
</dbReference>
<keyword evidence="7 14" id="KW-1133">Transmembrane helix</keyword>
<keyword evidence="11" id="KW-0325">Glycoprotein</keyword>
<keyword evidence="8" id="KW-0333">Golgi apparatus</keyword>
<dbReference type="GeneID" id="110982670"/>
<evidence type="ECO:0000256" key="2">
    <source>
        <dbReference type="ARBA" id="ARBA00006003"/>
    </source>
</evidence>
<dbReference type="AlphaFoldDB" id="A0A8B7YUG9"/>
<feature type="disulfide bond" evidence="12">
    <location>
        <begin position="234"/>
        <end position="383"/>
    </location>
</feature>
<evidence type="ECO:0000256" key="11">
    <source>
        <dbReference type="ARBA" id="ARBA00023180"/>
    </source>
</evidence>
<protein>
    <submittedName>
        <fullName evidence="16">Alpha-N-acetylneuraminide alpha-2,8-sialyltransferase-like isoform X1</fullName>
    </submittedName>
</protein>
<dbReference type="InterPro" id="IPR050943">
    <property type="entry name" value="Glycosyltr_29_Sialyltrsf"/>
</dbReference>
<dbReference type="PANTHER" id="PTHR11987">
    <property type="entry name" value="ALPHA-2,8-SIALYLTRANSFERASE"/>
    <property type="match status" value="1"/>
</dbReference>
<dbReference type="InterPro" id="IPR001675">
    <property type="entry name" value="Glyco_trans_29"/>
</dbReference>
<dbReference type="PANTHER" id="PTHR11987:SF53">
    <property type="entry name" value="ALPHA-2,8-SIALYLTRANSFERASE 8F-LIKE"/>
    <property type="match status" value="1"/>
</dbReference>
<comment type="similarity">
    <text evidence="2">Belongs to the glycosyltransferase 29 family.</text>
</comment>
<dbReference type="KEGG" id="aplc:110982670"/>
<evidence type="ECO:0000256" key="1">
    <source>
        <dbReference type="ARBA" id="ARBA00004323"/>
    </source>
</evidence>